<name>A0A7J6NM91_PEROL</name>
<feature type="domain" description="N-acetyltransferase" evidence="2">
    <location>
        <begin position="83"/>
        <end position="162"/>
    </location>
</feature>
<evidence type="ECO:0000256" key="1">
    <source>
        <dbReference type="SAM" id="SignalP"/>
    </source>
</evidence>
<proteinExistence type="predicted"/>
<sequence>MRSLLYVSVLFSLTVRLHAQNVIYRRYYHGDDMSLIGGQAKGFCEDNFCSVAVDAASPGQKSVVGVVQMVIPAKHLGPKDRKAILAHVSGSSNTRQLLSSVKKIIGHIYFVKVADNWQRMGIAKNLLAETFREIGRTEPRVVAMFLHVSSSNQGAIALYEKSKFIKIRSESYGTSGALTRKSSLSSPVRPLTYSFPLCSLRFHLDLFPSRADARFTVDSNSLNLFFSNFWVRSLQADLL</sequence>
<dbReference type="GO" id="GO:0016747">
    <property type="term" value="F:acyltransferase activity, transferring groups other than amino-acyl groups"/>
    <property type="evidence" value="ECO:0007669"/>
    <property type="project" value="InterPro"/>
</dbReference>
<dbReference type="SUPFAM" id="SSF55729">
    <property type="entry name" value="Acyl-CoA N-acyltransferases (Nat)"/>
    <property type="match status" value="1"/>
</dbReference>
<feature type="signal peptide" evidence="1">
    <location>
        <begin position="1"/>
        <end position="19"/>
    </location>
</feature>
<dbReference type="InterPro" id="IPR016181">
    <property type="entry name" value="Acyl_CoA_acyltransferase"/>
</dbReference>
<evidence type="ECO:0000259" key="2">
    <source>
        <dbReference type="Pfam" id="PF00583"/>
    </source>
</evidence>
<gene>
    <name evidence="3" type="ORF">FOZ60_007317</name>
</gene>
<keyword evidence="1" id="KW-0732">Signal</keyword>
<dbReference type="InterPro" id="IPR000182">
    <property type="entry name" value="GNAT_dom"/>
</dbReference>
<feature type="chain" id="PRO_5029458667" description="N-acetyltransferase domain-containing protein" evidence="1">
    <location>
        <begin position="20"/>
        <end position="239"/>
    </location>
</feature>
<dbReference type="EMBL" id="JABANP010000293">
    <property type="protein sequence ID" value="KAF4684796.1"/>
    <property type="molecule type" value="Genomic_DNA"/>
</dbReference>
<reference evidence="3 4" key="1">
    <citation type="submission" date="2020-04" db="EMBL/GenBank/DDBJ databases">
        <title>Perkinsus olseni comparative genomics.</title>
        <authorList>
            <person name="Bogema D.R."/>
        </authorList>
    </citation>
    <scope>NUCLEOTIDE SEQUENCE [LARGE SCALE GENOMIC DNA]</scope>
    <source>
        <strain evidence="3">00978-12</strain>
    </source>
</reference>
<dbReference type="Pfam" id="PF00583">
    <property type="entry name" value="Acetyltransf_1"/>
    <property type="match status" value="1"/>
</dbReference>
<evidence type="ECO:0000313" key="4">
    <source>
        <dbReference type="Proteomes" id="UP000541610"/>
    </source>
</evidence>
<dbReference type="Proteomes" id="UP000541610">
    <property type="component" value="Unassembled WGS sequence"/>
</dbReference>
<evidence type="ECO:0000313" key="3">
    <source>
        <dbReference type="EMBL" id="KAF4684796.1"/>
    </source>
</evidence>
<accession>A0A7J6NM91</accession>
<dbReference type="AlphaFoldDB" id="A0A7J6NM91"/>
<dbReference type="OrthoDB" id="47374at2759"/>
<organism evidence="3 4">
    <name type="scientific">Perkinsus olseni</name>
    <name type="common">Perkinsus atlanticus</name>
    <dbReference type="NCBI Taxonomy" id="32597"/>
    <lineage>
        <taxon>Eukaryota</taxon>
        <taxon>Sar</taxon>
        <taxon>Alveolata</taxon>
        <taxon>Perkinsozoa</taxon>
        <taxon>Perkinsea</taxon>
        <taxon>Perkinsida</taxon>
        <taxon>Perkinsidae</taxon>
        <taxon>Perkinsus</taxon>
    </lineage>
</organism>
<comment type="caution">
    <text evidence="3">The sequence shown here is derived from an EMBL/GenBank/DDBJ whole genome shotgun (WGS) entry which is preliminary data.</text>
</comment>
<dbReference type="Gene3D" id="3.40.630.30">
    <property type="match status" value="1"/>
</dbReference>
<protein>
    <recommendedName>
        <fullName evidence="2">N-acetyltransferase domain-containing protein</fullName>
    </recommendedName>
</protein>